<sequence>MAEWAEEQIHVAVHESHQQLNSAQRQTQQAQQELKSAERALQATQHDLEATRQALQQSVMEAETLRRVARGSIAELEDQLVSAGAQFEHQLASAASQFQHQLASTVMQFEHQLLENQQLLEAERNATKDFARALYQTEARLQEAAEASQRTGLPSEQLAALEREKAQAVSQAWAEAVEVTSMRAAEQQQQARLRSLERLREQQLQAHNDAEKATEKLSQAHAAFERQLEAVREQERTETAAILERVRAEWAADLDRARTEAASATSVHAEALVALRTQMSEEKVDALRLQRQEQAEAVQTLRREKAEALRSQQASLIAITQAQLAGAQSSEREQSIELVREYALNQATTIKEDNRQEAFSTARVLESVLSIALESADAELRAAGEEIVKLSRHDSEATSHFEAAAQRTRAECASALEQMTAEHARAIAYAEQAKFDMELKHSAASTRMIAECQASMTAERELGAERLREANSLHEMVRGELAVADGSLDAVCKQLEKERQQSHHDQREAVLCAQAAVEASQAATVHKAVADALASSEARAALNTREAVRRALSERDAGGKAPGQ</sequence>
<gene>
    <name evidence="2" type="ORF">HERI1096_LOCUS12185</name>
</gene>
<evidence type="ECO:0000256" key="1">
    <source>
        <dbReference type="SAM" id="Coils"/>
    </source>
</evidence>
<dbReference type="EMBL" id="HBHX01021820">
    <property type="protein sequence ID" value="CAE0111525.1"/>
    <property type="molecule type" value="Transcribed_RNA"/>
</dbReference>
<feature type="coiled-coil region" evidence="1">
    <location>
        <begin position="13"/>
        <end position="79"/>
    </location>
</feature>
<protein>
    <submittedName>
        <fullName evidence="2">Uncharacterized protein</fullName>
    </submittedName>
</protein>
<keyword evidence="1" id="KW-0175">Coiled coil</keyword>
<name>A0A7S3ASH0_9EUKA</name>
<feature type="coiled-coil region" evidence="1">
    <location>
        <begin position="284"/>
        <end position="311"/>
    </location>
</feature>
<evidence type="ECO:0000313" key="2">
    <source>
        <dbReference type="EMBL" id="CAE0111525.1"/>
    </source>
</evidence>
<organism evidence="2">
    <name type="scientific">Haptolina ericina</name>
    <dbReference type="NCBI Taxonomy" id="156174"/>
    <lineage>
        <taxon>Eukaryota</taxon>
        <taxon>Haptista</taxon>
        <taxon>Haptophyta</taxon>
        <taxon>Prymnesiophyceae</taxon>
        <taxon>Prymnesiales</taxon>
        <taxon>Prymnesiaceae</taxon>
        <taxon>Haptolina</taxon>
    </lineage>
</organism>
<reference evidence="2" key="1">
    <citation type="submission" date="2021-01" db="EMBL/GenBank/DDBJ databases">
        <authorList>
            <person name="Corre E."/>
            <person name="Pelletier E."/>
            <person name="Niang G."/>
            <person name="Scheremetjew M."/>
            <person name="Finn R."/>
            <person name="Kale V."/>
            <person name="Holt S."/>
            <person name="Cochrane G."/>
            <person name="Meng A."/>
            <person name="Brown T."/>
            <person name="Cohen L."/>
        </authorList>
    </citation>
    <scope>NUCLEOTIDE SEQUENCE</scope>
    <source>
        <strain evidence="2">CCMP281</strain>
    </source>
</reference>
<accession>A0A7S3ASH0</accession>
<feature type="coiled-coil region" evidence="1">
    <location>
        <begin position="182"/>
        <end position="234"/>
    </location>
</feature>
<proteinExistence type="predicted"/>
<dbReference type="AlphaFoldDB" id="A0A7S3ASH0"/>